<sequence>MTYRKVTRAALPALLLSSSALAQSWLDLPGSLYGPPEQPWASCADASWPVTNLGVPLAPQAPDDELVSILAEIDENRIEDIVTTLVNFGTRHTLSAQNSTTRGIGAARDWIYREMQSIAADTDGKMDVFFNSYIQQPEGRITFPVNITNVVARINGTVDANRVYVVTGHYDSRNLDITDYTGDAPGADDNASGVAVLMEMARVCAKLKPAATMVFAATAGEEQNLYGATHLAQTLKAQGANVEGNWNNDIVGTGGFSPFEPINNYTIRLFGASILYPNATSAAYTNEIGIIGYENDSPARNLGRFIAEIAAGASEAIDMQVALIYRPDRFLRGGDHEGFLSQGFPAIRFTEAVEDFTHQHQDVRVQNGTQYGDLLEYVDFAYTQRVARVNLASMWSAANAPAMPKNVTISEVVGFPASSLDTPLEELSNDSQFTWATGNDPLVASYELVWRPSGALQWSRSLNVGNVGDVTVNLPKDAVQFGIRAVGKDGKKSPAVLPFPA</sequence>
<evidence type="ECO:0000256" key="1">
    <source>
        <dbReference type="ARBA" id="ARBA00001947"/>
    </source>
</evidence>
<keyword evidence="4 7" id="KW-0479">Metal-binding</keyword>
<dbReference type="GO" id="GO:0046872">
    <property type="term" value="F:metal ion binding"/>
    <property type="evidence" value="ECO:0007669"/>
    <property type="project" value="UniProtKB-KW"/>
</dbReference>
<dbReference type="GO" id="GO:0006508">
    <property type="term" value="P:proteolysis"/>
    <property type="evidence" value="ECO:0007669"/>
    <property type="project" value="UniProtKB-KW"/>
</dbReference>
<dbReference type="EMBL" id="JAPEVB010000003">
    <property type="protein sequence ID" value="KAJ4391795.1"/>
    <property type="molecule type" value="Genomic_DNA"/>
</dbReference>
<dbReference type="PANTHER" id="PTHR12147:SF26">
    <property type="entry name" value="PEPTIDASE M28 DOMAIN-CONTAINING PROTEIN"/>
    <property type="match status" value="1"/>
</dbReference>
<dbReference type="Gene3D" id="3.40.630.10">
    <property type="entry name" value="Zn peptidases"/>
    <property type="match status" value="1"/>
</dbReference>
<dbReference type="EC" id="3.4.-.-" evidence="7"/>
<evidence type="ECO:0000259" key="8">
    <source>
        <dbReference type="Pfam" id="PF04389"/>
    </source>
</evidence>
<evidence type="ECO:0000256" key="7">
    <source>
        <dbReference type="RuleBase" id="RU361240"/>
    </source>
</evidence>
<name>A0A9W8YVJ0_9PEZI</name>
<reference evidence="9" key="1">
    <citation type="submission" date="2022-10" db="EMBL/GenBank/DDBJ databases">
        <title>Tapping the CABI collections for fungal endophytes: first genome assemblies for Collariella, Neodidymelliopsis, Ascochyta clinopodiicola, Didymella pomorum, Didymosphaeria variabile, Neocosmospora piperis and Neocucurbitaria cava.</title>
        <authorList>
            <person name="Hill R."/>
        </authorList>
    </citation>
    <scope>NUCLEOTIDE SEQUENCE</scope>
    <source>
        <strain evidence="9">IMI 355082</strain>
    </source>
</reference>
<evidence type="ECO:0000256" key="6">
    <source>
        <dbReference type="ARBA" id="ARBA00022833"/>
    </source>
</evidence>
<dbReference type="GO" id="GO:0008235">
    <property type="term" value="F:metalloexopeptidase activity"/>
    <property type="evidence" value="ECO:0007669"/>
    <property type="project" value="InterPro"/>
</dbReference>
<keyword evidence="3 7" id="KW-0645">Protease</keyword>
<comment type="similarity">
    <text evidence="2">Belongs to the peptidase M28 family. M28B subfamily.</text>
</comment>
<dbReference type="Pfam" id="PF04389">
    <property type="entry name" value="Peptidase_M28"/>
    <property type="match status" value="1"/>
</dbReference>
<feature type="chain" id="PRO_5041019576" description="Peptide hydrolase" evidence="7">
    <location>
        <begin position="23"/>
        <end position="501"/>
    </location>
</feature>
<dbReference type="SUPFAM" id="SSF53187">
    <property type="entry name" value="Zn-dependent exopeptidases"/>
    <property type="match status" value="1"/>
</dbReference>
<organism evidence="9 10">
    <name type="scientific">Gnomoniopsis smithogilvyi</name>
    <dbReference type="NCBI Taxonomy" id="1191159"/>
    <lineage>
        <taxon>Eukaryota</taxon>
        <taxon>Fungi</taxon>
        <taxon>Dikarya</taxon>
        <taxon>Ascomycota</taxon>
        <taxon>Pezizomycotina</taxon>
        <taxon>Sordariomycetes</taxon>
        <taxon>Sordariomycetidae</taxon>
        <taxon>Diaporthales</taxon>
        <taxon>Gnomoniaceae</taxon>
        <taxon>Gnomoniopsis</taxon>
    </lineage>
</organism>
<accession>A0A9W8YVJ0</accession>
<keyword evidence="6 7" id="KW-0862">Zinc</keyword>
<comment type="cofactor">
    <cofactor evidence="1">
        <name>Zn(2+)</name>
        <dbReference type="ChEBI" id="CHEBI:29105"/>
    </cofactor>
</comment>
<dbReference type="PANTHER" id="PTHR12147">
    <property type="entry name" value="METALLOPEPTIDASE M28 FAMILY MEMBER"/>
    <property type="match status" value="1"/>
</dbReference>
<evidence type="ECO:0000313" key="10">
    <source>
        <dbReference type="Proteomes" id="UP001140453"/>
    </source>
</evidence>
<dbReference type="InterPro" id="IPR007484">
    <property type="entry name" value="Peptidase_M28"/>
</dbReference>
<dbReference type="OrthoDB" id="10013407at2759"/>
<evidence type="ECO:0000256" key="2">
    <source>
        <dbReference type="ARBA" id="ARBA00005634"/>
    </source>
</evidence>
<evidence type="ECO:0000256" key="5">
    <source>
        <dbReference type="ARBA" id="ARBA00022801"/>
    </source>
</evidence>
<keyword evidence="7" id="KW-0732">Signal</keyword>
<proteinExistence type="inferred from homology"/>
<protein>
    <recommendedName>
        <fullName evidence="7">Peptide hydrolase</fullName>
        <ecNumber evidence="7">3.4.-.-</ecNumber>
    </recommendedName>
</protein>
<dbReference type="InterPro" id="IPR045175">
    <property type="entry name" value="M28_fam"/>
</dbReference>
<keyword evidence="5 7" id="KW-0378">Hydrolase</keyword>
<feature type="domain" description="Peptidase M28" evidence="8">
    <location>
        <begin position="149"/>
        <end position="362"/>
    </location>
</feature>
<gene>
    <name evidence="9" type="ORF">N0V93_005415</name>
</gene>
<evidence type="ECO:0000256" key="4">
    <source>
        <dbReference type="ARBA" id="ARBA00022723"/>
    </source>
</evidence>
<evidence type="ECO:0000313" key="9">
    <source>
        <dbReference type="EMBL" id="KAJ4391795.1"/>
    </source>
</evidence>
<comment type="caution">
    <text evidence="9">The sequence shown here is derived from an EMBL/GenBank/DDBJ whole genome shotgun (WGS) entry which is preliminary data.</text>
</comment>
<dbReference type="AlphaFoldDB" id="A0A9W8YVJ0"/>
<feature type="signal peptide" evidence="7">
    <location>
        <begin position="1"/>
        <end position="22"/>
    </location>
</feature>
<keyword evidence="10" id="KW-1185">Reference proteome</keyword>
<dbReference type="Proteomes" id="UP001140453">
    <property type="component" value="Unassembled WGS sequence"/>
</dbReference>
<evidence type="ECO:0000256" key="3">
    <source>
        <dbReference type="ARBA" id="ARBA00022670"/>
    </source>
</evidence>